<dbReference type="InterPro" id="IPR035931">
    <property type="entry name" value="YlxR-like_sf"/>
</dbReference>
<reference evidence="4" key="1">
    <citation type="submission" date="2017-05" db="EMBL/GenBank/DDBJ databases">
        <authorList>
            <person name="Lin X."/>
        </authorList>
    </citation>
    <scope>NUCLEOTIDE SEQUENCE [LARGE SCALE GENOMIC DNA]</scope>
    <source>
        <strain evidence="4">JLT2012</strain>
    </source>
</reference>
<dbReference type="Proteomes" id="UP000198462">
    <property type="component" value="Unassembled WGS sequence"/>
</dbReference>
<evidence type="ECO:0000256" key="1">
    <source>
        <dbReference type="SAM" id="MobiDB-lite"/>
    </source>
</evidence>
<gene>
    <name evidence="3" type="ORF">B5C34_00885</name>
</gene>
<dbReference type="InterPro" id="IPR029064">
    <property type="entry name" value="Ribosomal_eL30-like_sf"/>
</dbReference>
<protein>
    <recommendedName>
        <fullName evidence="2">YlxR domain-containing protein</fullName>
    </recommendedName>
</protein>
<evidence type="ECO:0000313" key="4">
    <source>
        <dbReference type="Proteomes" id="UP000198462"/>
    </source>
</evidence>
<dbReference type="OrthoDB" id="9799836at2"/>
<accession>A0A219B1A9</accession>
<proteinExistence type="predicted"/>
<dbReference type="InterPro" id="IPR007393">
    <property type="entry name" value="YlxR_dom"/>
</dbReference>
<evidence type="ECO:0000313" key="3">
    <source>
        <dbReference type="EMBL" id="OWV32142.1"/>
    </source>
</evidence>
<comment type="caution">
    <text evidence="3">The sequence shown here is derived from an EMBL/GenBank/DDBJ whole genome shotgun (WGS) entry which is preliminary data.</text>
</comment>
<keyword evidence="4" id="KW-1185">Reference proteome</keyword>
<feature type="region of interest" description="Disordered" evidence="1">
    <location>
        <begin position="1"/>
        <end position="20"/>
    </location>
</feature>
<dbReference type="SUPFAM" id="SSF55315">
    <property type="entry name" value="L30e-like"/>
    <property type="match status" value="1"/>
</dbReference>
<dbReference type="EMBL" id="NFZT01000001">
    <property type="protein sequence ID" value="OWV32142.1"/>
    <property type="molecule type" value="Genomic_DNA"/>
</dbReference>
<dbReference type="InterPro" id="IPR037465">
    <property type="entry name" value="YlxR"/>
</dbReference>
<dbReference type="Gene3D" id="3.30.1330.30">
    <property type="match status" value="1"/>
</dbReference>
<dbReference type="PANTHER" id="PTHR34215:SF1">
    <property type="entry name" value="YLXR DOMAIN-CONTAINING PROTEIN"/>
    <property type="match status" value="1"/>
</dbReference>
<evidence type="ECO:0000259" key="2">
    <source>
        <dbReference type="Pfam" id="PF04296"/>
    </source>
</evidence>
<name>A0A219B1A9_9SPHN</name>
<dbReference type="AlphaFoldDB" id="A0A219B1A9"/>
<dbReference type="Gene3D" id="3.30.1230.10">
    <property type="entry name" value="YlxR-like"/>
    <property type="match status" value="1"/>
</dbReference>
<sequence length="227" mass="24094">MRRRTRRPPRRSLMRTATNDPQRTCILSGRQAGPDQLIRLALSPDGHVLPDPAAKAPGRGAWIGVSAEDVRSAQGSGKLRGALGRAFKGDARSVPDDLAAAIEEELARRAFDRIGLETRAGHLSFGFERVLSAARSGDARLLLHAADAADDGVRKLDSALQSGRPGAKSIRLPAGRERLSMAVGQANVVHAASTNAGAATRIEAATDRWRAFCGLEERNGGRPAPAM</sequence>
<dbReference type="Pfam" id="PF04296">
    <property type="entry name" value="YlxR"/>
    <property type="match status" value="1"/>
</dbReference>
<feature type="compositionally biased region" description="Basic residues" evidence="1">
    <location>
        <begin position="1"/>
        <end position="13"/>
    </location>
</feature>
<feature type="domain" description="YlxR" evidence="2">
    <location>
        <begin position="23"/>
        <end position="100"/>
    </location>
</feature>
<organism evidence="3 4">
    <name type="scientific">Pacificimonas flava</name>
    <dbReference type="NCBI Taxonomy" id="1234595"/>
    <lineage>
        <taxon>Bacteria</taxon>
        <taxon>Pseudomonadati</taxon>
        <taxon>Pseudomonadota</taxon>
        <taxon>Alphaproteobacteria</taxon>
        <taxon>Sphingomonadales</taxon>
        <taxon>Sphingosinicellaceae</taxon>
        <taxon>Pacificimonas</taxon>
    </lineage>
</organism>
<dbReference type="SUPFAM" id="SSF64376">
    <property type="entry name" value="YlxR-like"/>
    <property type="match status" value="1"/>
</dbReference>
<dbReference type="PANTHER" id="PTHR34215">
    <property type="entry name" value="BLL0784 PROTEIN"/>
    <property type="match status" value="1"/>
</dbReference>